<evidence type="ECO:0000259" key="10">
    <source>
        <dbReference type="PROSITE" id="PS51324"/>
    </source>
</evidence>
<dbReference type="PROSITE" id="PS51324">
    <property type="entry name" value="ERV_ALR"/>
    <property type="match status" value="1"/>
</dbReference>
<keyword evidence="5 8" id="KW-0560">Oxidoreductase</keyword>
<evidence type="ECO:0000313" key="13">
    <source>
        <dbReference type="WBParaSite" id="sdigi.contig449.g8400.t1"/>
    </source>
</evidence>
<keyword evidence="3 9" id="KW-0732">Signal</keyword>
<evidence type="ECO:0000256" key="8">
    <source>
        <dbReference type="RuleBase" id="RU371123"/>
    </source>
</evidence>
<dbReference type="GO" id="GO:0016971">
    <property type="term" value="F:flavin-dependent sulfhydryl oxidase activity"/>
    <property type="evidence" value="ECO:0007669"/>
    <property type="project" value="InterPro"/>
</dbReference>
<dbReference type="InterPro" id="IPR013766">
    <property type="entry name" value="Thioredoxin_domain"/>
</dbReference>
<dbReference type="GO" id="GO:0000139">
    <property type="term" value="C:Golgi membrane"/>
    <property type="evidence" value="ECO:0007669"/>
    <property type="project" value="TreeGrafter"/>
</dbReference>
<sequence>MLMLLLFMLLITEEAIGHVSNMNYKPIGTNPTLYRSGYDPVVQLDAATFQDTVFLQDHAFVVEFYADWCGHCRAFAPFYLEFASSIRPWGNVVTVAAINCADVINQKICSDQGIIGYPMILYYPRYARHRLDAIKLESRHSLSQMKNQVTQVIRNEYNQFRYADWPDFTFLTADSALAMKNFWNQLNDSHQFLVFLFEQFDSVGVEFLLDMFPLKRTVLTRRIIVPSPVIRSFTITHLPYILVFKRNQDNPIYQSPYDMNSLKEVKRITNGAHTQTVLRPAPVPSPITQQVIVQCESQHDKCRQLYYVSETDMLKAMRMALFDEVVKTDNNITDANFTALLDFITLLTEALKRSTRAKSVFLHLRHFLEARKGKRVISTTVWRNQFQNIERAYGYPFPLNAAWEHCKGTALGYRGYTCGLWTTFHAITVNALVEGLQTPINVLFSIRGWVSYFFGCLDCRKHFLHMTTTLYPLTKRRVQNTHDMVFYLWQAHNIVNARLHGDKATEDPQFKKRQFPPIFLCSACHSGGMFSRRNVRDFLINFYTAIRPHNETNRLLDGRSF</sequence>
<feature type="domain" description="ERV/ALR sulfhydryl oxidase" evidence="10">
    <location>
        <begin position="409"/>
        <end position="514"/>
    </location>
</feature>
<comment type="cofactor">
    <cofactor evidence="1 8">
        <name>FAD</name>
        <dbReference type="ChEBI" id="CHEBI:57692"/>
    </cofactor>
</comment>
<dbReference type="GO" id="GO:0005615">
    <property type="term" value="C:extracellular space"/>
    <property type="evidence" value="ECO:0007669"/>
    <property type="project" value="TreeGrafter"/>
</dbReference>
<reference evidence="13" key="1">
    <citation type="submission" date="2022-11" db="UniProtKB">
        <authorList>
            <consortium name="WormBaseParasite"/>
        </authorList>
    </citation>
    <scope>IDENTIFICATION</scope>
</reference>
<dbReference type="InterPro" id="IPR036774">
    <property type="entry name" value="ERV/ALR_sulphydryl_oxid_sf"/>
</dbReference>
<keyword evidence="2 8" id="KW-0285">Flavoprotein</keyword>
<keyword evidence="12" id="KW-1185">Reference proteome</keyword>
<keyword evidence="4 8" id="KW-0274">FAD</keyword>
<evidence type="ECO:0000256" key="1">
    <source>
        <dbReference type="ARBA" id="ARBA00001974"/>
    </source>
</evidence>
<comment type="catalytic activity">
    <reaction evidence="8">
        <text>2 R'C(R)SH + O2 = R'C(R)S-S(R)CR' + H2O2</text>
        <dbReference type="Rhea" id="RHEA:17357"/>
        <dbReference type="ChEBI" id="CHEBI:15379"/>
        <dbReference type="ChEBI" id="CHEBI:16240"/>
        <dbReference type="ChEBI" id="CHEBI:16520"/>
        <dbReference type="ChEBI" id="CHEBI:17412"/>
        <dbReference type="EC" id="1.8.3.2"/>
    </reaction>
</comment>
<evidence type="ECO:0000256" key="2">
    <source>
        <dbReference type="ARBA" id="ARBA00022630"/>
    </source>
</evidence>
<evidence type="ECO:0000256" key="6">
    <source>
        <dbReference type="ARBA" id="ARBA00023157"/>
    </source>
</evidence>
<dbReference type="EC" id="1.8.3.2" evidence="8"/>
<dbReference type="Pfam" id="PF04777">
    <property type="entry name" value="Evr1_Alr"/>
    <property type="match status" value="1"/>
</dbReference>
<organism evidence="12 13">
    <name type="scientific">Setaria digitata</name>
    <dbReference type="NCBI Taxonomy" id="48799"/>
    <lineage>
        <taxon>Eukaryota</taxon>
        <taxon>Metazoa</taxon>
        <taxon>Ecdysozoa</taxon>
        <taxon>Nematoda</taxon>
        <taxon>Chromadorea</taxon>
        <taxon>Rhabditida</taxon>
        <taxon>Spirurina</taxon>
        <taxon>Spiruromorpha</taxon>
        <taxon>Filarioidea</taxon>
        <taxon>Setariidae</taxon>
        <taxon>Setaria</taxon>
    </lineage>
</organism>
<dbReference type="InterPro" id="IPR017905">
    <property type="entry name" value="ERV/ALR_sulphydryl_oxidase"/>
</dbReference>
<name>A0A915Q1B9_9BILA</name>
<proteinExistence type="predicted"/>
<dbReference type="AlphaFoldDB" id="A0A915Q1B9"/>
<dbReference type="Gene3D" id="3.40.30.10">
    <property type="entry name" value="Glutaredoxin"/>
    <property type="match status" value="2"/>
</dbReference>
<dbReference type="PANTHER" id="PTHR22897:SF20">
    <property type="entry name" value="SULFHYDRYL OXIDASE"/>
    <property type="match status" value="1"/>
</dbReference>
<dbReference type="Pfam" id="PF00085">
    <property type="entry name" value="Thioredoxin"/>
    <property type="match status" value="1"/>
</dbReference>
<evidence type="ECO:0000256" key="5">
    <source>
        <dbReference type="ARBA" id="ARBA00023002"/>
    </source>
</evidence>
<dbReference type="PROSITE" id="PS00194">
    <property type="entry name" value="THIOREDOXIN_1"/>
    <property type="match status" value="1"/>
</dbReference>
<dbReference type="GO" id="GO:0003756">
    <property type="term" value="F:protein disulfide isomerase activity"/>
    <property type="evidence" value="ECO:0007669"/>
    <property type="project" value="TreeGrafter"/>
</dbReference>
<dbReference type="Gene3D" id="1.20.120.1960">
    <property type="entry name" value="QSOX sulfhydryl oxidase domain"/>
    <property type="match status" value="1"/>
</dbReference>
<dbReference type="InterPro" id="IPR017937">
    <property type="entry name" value="Thioredoxin_CS"/>
</dbReference>
<dbReference type="SUPFAM" id="SSF69000">
    <property type="entry name" value="FAD-dependent thiol oxidase"/>
    <property type="match status" value="1"/>
</dbReference>
<evidence type="ECO:0000256" key="3">
    <source>
        <dbReference type="ARBA" id="ARBA00022729"/>
    </source>
</evidence>
<keyword evidence="7" id="KW-0325">Glycoprotein</keyword>
<accession>A0A915Q1B9</accession>
<evidence type="ECO:0000256" key="7">
    <source>
        <dbReference type="ARBA" id="ARBA00023180"/>
    </source>
</evidence>
<dbReference type="SUPFAM" id="SSF52833">
    <property type="entry name" value="Thioredoxin-like"/>
    <property type="match status" value="1"/>
</dbReference>
<dbReference type="GO" id="GO:0006457">
    <property type="term" value="P:protein folding"/>
    <property type="evidence" value="ECO:0007669"/>
    <property type="project" value="TreeGrafter"/>
</dbReference>
<dbReference type="PANTHER" id="PTHR22897">
    <property type="entry name" value="QUIESCIN Q6-RELATED SULFHYDRYL OXIDASE"/>
    <property type="match status" value="1"/>
</dbReference>
<protein>
    <recommendedName>
        <fullName evidence="8">Sulfhydryl oxidase</fullName>
        <ecNumber evidence="8">1.8.3.2</ecNumber>
    </recommendedName>
</protein>
<dbReference type="PROSITE" id="PS51352">
    <property type="entry name" value="THIOREDOXIN_2"/>
    <property type="match status" value="1"/>
</dbReference>
<dbReference type="InterPro" id="IPR036249">
    <property type="entry name" value="Thioredoxin-like_sf"/>
</dbReference>
<dbReference type="WBParaSite" id="sdigi.contig449.g8400.t1">
    <property type="protein sequence ID" value="sdigi.contig449.g8400.t1"/>
    <property type="gene ID" value="sdigi.contig449.g8400"/>
</dbReference>
<dbReference type="InterPro" id="IPR039798">
    <property type="entry name" value="Sulfhydryl_oxidase"/>
</dbReference>
<dbReference type="Gene3D" id="1.20.120.310">
    <property type="entry name" value="ERV/ALR sulfhydryl oxidase domain"/>
    <property type="match status" value="1"/>
</dbReference>
<feature type="chain" id="PRO_5037663456" description="Sulfhydryl oxidase" evidence="9">
    <location>
        <begin position="18"/>
        <end position="561"/>
    </location>
</feature>
<evidence type="ECO:0000256" key="4">
    <source>
        <dbReference type="ARBA" id="ARBA00022827"/>
    </source>
</evidence>
<evidence type="ECO:0000313" key="12">
    <source>
        <dbReference type="Proteomes" id="UP000887581"/>
    </source>
</evidence>
<dbReference type="Proteomes" id="UP000887581">
    <property type="component" value="Unplaced"/>
</dbReference>
<evidence type="ECO:0000259" key="11">
    <source>
        <dbReference type="PROSITE" id="PS51352"/>
    </source>
</evidence>
<keyword evidence="6" id="KW-1015">Disulfide bond</keyword>
<dbReference type="InterPro" id="IPR042568">
    <property type="entry name" value="QSOX_FAD-bd_sf"/>
</dbReference>
<feature type="domain" description="Thioredoxin" evidence="11">
    <location>
        <begin position="24"/>
        <end position="188"/>
    </location>
</feature>
<evidence type="ECO:0000256" key="9">
    <source>
        <dbReference type="SAM" id="SignalP"/>
    </source>
</evidence>
<feature type="signal peptide" evidence="9">
    <location>
        <begin position="1"/>
        <end position="17"/>
    </location>
</feature>